<dbReference type="GO" id="GO:0004791">
    <property type="term" value="F:thioredoxin-disulfide reductase (NADPH) activity"/>
    <property type="evidence" value="ECO:0007669"/>
    <property type="project" value="TreeGrafter"/>
</dbReference>
<feature type="transmembrane region" description="Helical" evidence="3">
    <location>
        <begin position="96"/>
        <end position="116"/>
    </location>
</feature>
<evidence type="ECO:0000313" key="5">
    <source>
        <dbReference type="EnsemblMetazoa" id="MESCA007101-PA"/>
    </source>
</evidence>
<evidence type="ECO:0008006" key="7">
    <source>
        <dbReference type="Google" id="ProtNLM"/>
    </source>
</evidence>
<keyword evidence="3" id="KW-0812">Transmembrane</keyword>
<keyword evidence="2" id="KW-0676">Redox-active center</keyword>
<dbReference type="EnsemblMetazoa" id="MESCA007101-RA">
    <property type="protein sequence ID" value="MESCA007101-PA"/>
    <property type="gene ID" value="MESCA007101"/>
</dbReference>
<keyword evidence="6" id="KW-1185">Reference proteome</keyword>
<reference evidence="6" key="1">
    <citation type="submission" date="2013-02" db="EMBL/GenBank/DDBJ databases">
        <authorList>
            <person name="Hughes D."/>
        </authorList>
    </citation>
    <scope>NUCLEOTIDE SEQUENCE</scope>
    <source>
        <strain>Durham</strain>
        <strain evidence="6">NC isolate 2 -- Noor lab</strain>
    </source>
</reference>
<evidence type="ECO:0000313" key="6">
    <source>
        <dbReference type="Proteomes" id="UP000015102"/>
    </source>
</evidence>
<dbReference type="OMA" id="LKFQICC"/>
<protein>
    <recommendedName>
        <fullName evidence="7">Selenoprotein T</fullName>
    </recommendedName>
</protein>
<feature type="chain" id="PRO_5004588524" description="Selenoprotein T" evidence="4">
    <location>
        <begin position="28"/>
        <end position="204"/>
    </location>
</feature>
<dbReference type="PANTHER" id="PTHR13544:SF0">
    <property type="entry name" value="THIOREDOXIN REDUCTASE-LIKE SELENOPROTEIN T"/>
    <property type="match status" value="1"/>
</dbReference>
<dbReference type="Pfam" id="PF10262">
    <property type="entry name" value="Rdx"/>
    <property type="match status" value="1"/>
</dbReference>
<feature type="signal peptide" evidence="4">
    <location>
        <begin position="1"/>
        <end position="27"/>
    </location>
</feature>
<dbReference type="AlphaFoldDB" id="T1GTR0"/>
<keyword evidence="3" id="KW-1133">Transmembrane helix</keyword>
<feature type="transmembrane region" description="Helical" evidence="3">
    <location>
        <begin position="123"/>
        <end position="143"/>
    </location>
</feature>
<dbReference type="EMBL" id="CAQQ02110298">
    <property type="status" value="NOT_ANNOTATED_CDS"/>
    <property type="molecule type" value="Genomic_DNA"/>
</dbReference>
<dbReference type="GO" id="GO:0005789">
    <property type="term" value="C:endoplasmic reticulum membrane"/>
    <property type="evidence" value="ECO:0007669"/>
    <property type="project" value="TreeGrafter"/>
</dbReference>
<dbReference type="Proteomes" id="UP000015102">
    <property type="component" value="Unassembled WGS sequence"/>
</dbReference>
<dbReference type="InterPro" id="IPR019389">
    <property type="entry name" value="Selenoprotein_T"/>
</dbReference>
<name>T1GTR0_MEGSC</name>
<organism evidence="5 6">
    <name type="scientific">Megaselia scalaris</name>
    <name type="common">Humpbacked fly</name>
    <name type="synonym">Phora scalaris</name>
    <dbReference type="NCBI Taxonomy" id="36166"/>
    <lineage>
        <taxon>Eukaryota</taxon>
        <taxon>Metazoa</taxon>
        <taxon>Ecdysozoa</taxon>
        <taxon>Arthropoda</taxon>
        <taxon>Hexapoda</taxon>
        <taxon>Insecta</taxon>
        <taxon>Pterygota</taxon>
        <taxon>Neoptera</taxon>
        <taxon>Endopterygota</taxon>
        <taxon>Diptera</taxon>
        <taxon>Brachycera</taxon>
        <taxon>Muscomorpha</taxon>
        <taxon>Platypezoidea</taxon>
        <taxon>Phoridae</taxon>
        <taxon>Megaseliini</taxon>
        <taxon>Megaselia</taxon>
    </lineage>
</organism>
<reference evidence="5" key="2">
    <citation type="submission" date="2015-06" db="UniProtKB">
        <authorList>
            <consortium name="EnsemblMetazoa"/>
        </authorList>
    </citation>
    <scope>IDENTIFICATION</scope>
</reference>
<sequence>MQSQWRGKMSRICLLTVALILISQGFAASGEKEIPAMTKFSQNSATMNFYYCYSCGYRKAFEDYVNILGEKYPQIQIRGANYDPSGLYVYLSRGVFIVKMLLIIAIISQIDIFAYLGIQPTPAWWNLIIGNKMYACMMVFFVGNMLEQTLISSGAFEIYLNDVPVWSKLQTGRIPSPQELFQIIDSQLNLQFSDTFQDNPDFVK</sequence>
<evidence type="ECO:0000256" key="2">
    <source>
        <dbReference type="ARBA" id="ARBA00023284"/>
    </source>
</evidence>
<dbReference type="STRING" id="36166.T1GTR0"/>
<dbReference type="Gene3D" id="3.40.30.10">
    <property type="entry name" value="Glutaredoxin"/>
    <property type="match status" value="1"/>
</dbReference>
<keyword evidence="1 4" id="KW-0732">Signal</keyword>
<dbReference type="InterPro" id="IPR036249">
    <property type="entry name" value="Thioredoxin-like_sf"/>
</dbReference>
<proteinExistence type="predicted"/>
<dbReference type="HOGENOM" id="CLU_113870_1_0_1"/>
<accession>T1GTR0</accession>
<dbReference type="SUPFAM" id="SSF52833">
    <property type="entry name" value="Thioredoxin-like"/>
    <property type="match status" value="1"/>
</dbReference>
<dbReference type="PANTHER" id="PTHR13544">
    <property type="entry name" value="SELENOPROTEIN T"/>
    <property type="match status" value="1"/>
</dbReference>
<dbReference type="GO" id="GO:0045454">
    <property type="term" value="P:cell redox homeostasis"/>
    <property type="evidence" value="ECO:0007669"/>
    <property type="project" value="TreeGrafter"/>
</dbReference>
<evidence type="ECO:0000256" key="4">
    <source>
        <dbReference type="SAM" id="SignalP"/>
    </source>
</evidence>
<evidence type="ECO:0000256" key="3">
    <source>
        <dbReference type="SAM" id="Phobius"/>
    </source>
</evidence>
<dbReference type="NCBIfam" id="TIGR02174">
    <property type="entry name" value="CXXU_selWTH"/>
    <property type="match status" value="1"/>
</dbReference>
<dbReference type="InterPro" id="IPR011893">
    <property type="entry name" value="Selenoprotein_Rdx-typ"/>
</dbReference>
<keyword evidence="3" id="KW-0472">Membrane</keyword>
<evidence type="ECO:0000256" key="1">
    <source>
        <dbReference type="ARBA" id="ARBA00022729"/>
    </source>
</evidence>